<evidence type="ECO:0000313" key="3">
    <source>
        <dbReference type="Proteomes" id="UP001183176"/>
    </source>
</evidence>
<dbReference type="Pfam" id="PF17676">
    <property type="entry name" value="Peptidase_S66C"/>
    <property type="match status" value="1"/>
</dbReference>
<dbReference type="Gene3D" id="3.50.30.60">
    <property type="entry name" value="LD-carboxypeptidase A C-terminal domain-like"/>
    <property type="match status" value="1"/>
</dbReference>
<dbReference type="RefSeq" id="WP_311424146.1">
    <property type="nucleotide sequence ID" value="NZ_JAVREH010000026.1"/>
</dbReference>
<dbReference type="SUPFAM" id="SSF141986">
    <property type="entry name" value="LD-carboxypeptidase A C-terminal domain-like"/>
    <property type="match status" value="1"/>
</dbReference>
<dbReference type="InterPro" id="IPR040921">
    <property type="entry name" value="Peptidase_S66C"/>
</dbReference>
<evidence type="ECO:0000259" key="1">
    <source>
        <dbReference type="Pfam" id="PF17676"/>
    </source>
</evidence>
<evidence type="ECO:0000313" key="2">
    <source>
        <dbReference type="EMBL" id="MDT0262999.1"/>
    </source>
</evidence>
<reference evidence="3" key="1">
    <citation type="submission" date="2023-07" db="EMBL/GenBank/DDBJ databases">
        <title>30 novel species of actinomycetes from the DSMZ collection.</title>
        <authorList>
            <person name="Nouioui I."/>
        </authorList>
    </citation>
    <scope>NUCLEOTIDE SEQUENCE [LARGE SCALE GENOMIC DNA]</scope>
    <source>
        <strain evidence="3">DSM 44399</strain>
    </source>
</reference>
<gene>
    <name evidence="2" type="ORF">RM423_16530</name>
</gene>
<proteinExistence type="predicted"/>
<dbReference type="InterPro" id="IPR027461">
    <property type="entry name" value="Carboxypeptidase_A_C_sf"/>
</dbReference>
<name>A0ABU2JEX1_9ACTN</name>
<sequence length="104" mass="11259">MLTQLLRSGYLDGIRAIVTGTFSGCGPVDEVHPILTERLADLGMPTISWANIGHGGRSQSFPIGVAAELDADAGPCGYSIPRWCRSAAEREPFDRADRRYPRVA</sequence>
<keyword evidence="3" id="KW-1185">Reference proteome</keyword>
<organism evidence="2 3">
    <name type="scientific">Jatrophihabitans lederbergiae</name>
    <dbReference type="NCBI Taxonomy" id="3075547"/>
    <lineage>
        <taxon>Bacteria</taxon>
        <taxon>Bacillati</taxon>
        <taxon>Actinomycetota</taxon>
        <taxon>Actinomycetes</taxon>
        <taxon>Jatrophihabitantales</taxon>
        <taxon>Jatrophihabitantaceae</taxon>
        <taxon>Jatrophihabitans</taxon>
    </lineage>
</organism>
<accession>A0ABU2JEX1</accession>
<protein>
    <recommendedName>
        <fullName evidence="1">LD-carboxypeptidase C-terminal domain-containing protein</fullName>
    </recommendedName>
</protein>
<dbReference type="Proteomes" id="UP001183176">
    <property type="component" value="Unassembled WGS sequence"/>
</dbReference>
<comment type="caution">
    <text evidence="2">The sequence shown here is derived from an EMBL/GenBank/DDBJ whole genome shotgun (WGS) entry which is preliminary data.</text>
</comment>
<feature type="domain" description="LD-carboxypeptidase C-terminal" evidence="1">
    <location>
        <begin position="1"/>
        <end position="69"/>
    </location>
</feature>
<dbReference type="EMBL" id="JAVREH010000026">
    <property type="protein sequence ID" value="MDT0262999.1"/>
    <property type="molecule type" value="Genomic_DNA"/>
</dbReference>